<feature type="compositionally biased region" description="Polar residues" evidence="1">
    <location>
        <begin position="29"/>
        <end position="39"/>
    </location>
</feature>
<protein>
    <submittedName>
        <fullName evidence="2">Uncharacterized protein</fullName>
    </submittedName>
</protein>
<organism evidence="2 3">
    <name type="scientific">Uncinula necator</name>
    <name type="common">Grape powdery mildew</name>
    <dbReference type="NCBI Taxonomy" id="52586"/>
    <lineage>
        <taxon>Eukaryota</taxon>
        <taxon>Fungi</taxon>
        <taxon>Dikarya</taxon>
        <taxon>Ascomycota</taxon>
        <taxon>Pezizomycotina</taxon>
        <taxon>Leotiomycetes</taxon>
        <taxon>Erysiphales</taxon>
        <taxon>Erysiphaceae</taxon>
        <taxon>Erysiphe</taxon>
    </lineage>
</organism>
<feature type="region of interest" description="Disordered" evidence="1">
    <location>
        <begin position="1"/>
        <end position="59"/>
    </location>
</feature>
<proteinExistence type="predicted"/>
<comment type="caution">
    <text evidence="2">The sequence shown here is derived from an EMBL/GenBank/DDBJ whole genome shotgun (WGS) entry which is preliminary data.</text>
</comment>
<evidence type="ECO:0000256" key="1">
    <source>
        <dbReference type="SAM" id="MobiDB-lite"/>
    </source>
</evidence>
<evidence type="ECO:0000313" key="2">
    <source>
        <dbReference type="EMBL" id="KHJ31317.1"/>
    </source>
</evidence>
<accession>A0A0B1NY95</accession>
<dbReference type="AlphaFoldDB" id="A0A0B1NY95"/>
<dbReference type="STRING" id="52586.A0A0B1NY95"/>
<sequence length="208" mass="23101">MSYEFNPPSLYDPASPNPNTPNHIPIVNTGRSPPSQQLNPKFLDLDDPDPDGSLTQDTISCDDYPPSGPIEQALRTSKEAAKQRALEAEIIFGPISKMLYQHCSSTTQMPPKLAHALREFRDDLTKLAARHFEAYLSGIPTSTNQTLEKPSQLNYVQAAKSRPSVTAKVPPSNKYSIKDKKAQIIADERLFLRLSEDSPLRTYSGYAL</sequence>
<name>A0A0B1NY95_UNCNE</name>
<dbReference type="HOGENOM" id="CLU_1321761_0_0_1"/>
<gene>
    <name evidence="2" type="ORF">EV44_g4192</name>
</gene>
<dbReference type="Proteomes" id="UP000030854">
    <property type="component" value="Unassembled WGS sequence"/>
</dbReference>
<keyword evidence="3" id="KW-1185">Reference proteome</keyword>
<dbReference type="EMBL" id="JNVN01003001">
    <property type="protein sequence ID" value="KHJ31317.1"/>
    <property type="molecule type" value="Genomic_DNA"/>
</dbReference>
<reference evidence="2 3" key="1">
    <citation type="journal article" date="2014" name="BMC Genomics">
        <title>Adaptive genomic structural variation in the grape powdery mildew pathogen, Erysiphe necator.</title>
        <authorList>
            <person name="Jones L."/>
            <person name="Riaz S."/>
            <person name="Morales-Cruz A."/>
            <person name="Amrine K.C."/>
            <person name="McGuire B."/>
            <person name="Gubler W.D."/>
            <person name="Walker M.A."/>
            <person name="Cantu D."/>
        </authorList>
    </citation>
    <scope>NUCLEOTIDE SEQUENCE [LARGE SCALE GENOMIC DNA]</scope>
    <source>
        <strain evidence="3">c</strain>
    </source>
</reference>
<evidence type="ECO:0000313" key="3">
    <source>
        <dbReference type="Proteomes" id="UP000030854"/>
    </source>
</evidence>